<keyword evidence="2 3" id="KW-0802">TPR repeat</keyword>
<dbReference type="Pfam" id="PF14559">
    <property type="entry name" value="TPR_19"/>
    <property type="match status" value="3"/>
</dbReference>
<dbReference type="EMBL" id="CP008849">
    <property type="protein sequence ID" value="AIF97618.1"/>
    <property type="molecule type" value="Genomic_DNA"/>
</dbReference>
<dbReference type="RefSeq" id="WP_044055795.1">
    <property type="nucleotide sequence ID" value="NZ_CBCSKJ010000006.1"/>
</dbReference>
<keyword evidence="4" id="KW-0732">Signal</keyword>
<evidence type="ECO:0000256" key="3">
    <source>
        <dbReference type="PROSITE-ProRule" id="PRU00339"/>
    </source>
</evidence>
<dbReference type="KEGG" id="aal:EP13_02300"/>
<feature type="signal peptide" evidence="4">
    <location>
        <begin position="1"/>
        <end position="23"/>
    </location>
</feature>
<dbReference type="AlphaFoldDB" id="A0A075NVW5"/>
<dbReference type="PROSITE" id="PS50005">
    <property type="entry name" value="TPR"/>
    <property type="match status" value="2"/>
</dbReference>
<dbReference type="InterPro" id="IPR011990">
    <property type="entry name" value="TPR-like_helical_dom_sf"/>
</dbReference>
<dbReference type="Pfam" id="PF13432">
    <property type="entry name" value="TPR_16"/>
    <property type="match status" value="1"/>
</dbReference>
<dbReference type="eggNOG" id="COG0457">
    <property type="taxonomic scope" value="Bacteria"/>
</dbReference>
<dbReference type="PANTHER" id="PTHR45586">
    <property type="entry name" value="TPR REPEAT-CONTAINING PROTEIN PA4667"/>
    <property type="match status" value="1"/>
</dbReference>
<feature type="repeat" description="TPR" evidence="3">
    <location>
        <begin position="720"/>
        <end position="753"/>
    </location>
</feature>
<dbReference type="InterPro" id="IPR051012">
    <property type="entry name" value="CellSynth/LPSAsmb/PSIAsmb"/>
</dbReference>
<organism evidence="5 6">
    <name type="scientific">Alteromonas australica</name>
    <dbReference type="NCBI Taxonomy" id="589873"/>
    <lineage>
        <taxon>Bacteria</taxon>
        <taxon>Pseudomonadati</taxon>
        <taxon>Pseudomonadota</taxon>
        <taxon>Gammaproteobacteria</taxon>
        <taxon>Alteromonadales</taxon>
        <taxon>Alteromonadaceae</taxon>
        <taxon>Alteromonas/Salinimonas group</taxon>
        <taxon>Alteromonas</taxon>
    </lineage>
</organism>
<gene>
    <name evidence="5" type="ORF">EP13_02300</name>
</gene>
<sequence length="941" mass="106447">MKNRICVSVVSLFLLTLSFTAFANADQDSAANADYESAIVSYEAKAYKEAFIHIKNVLQANPDYLPAHLLLANLYFETGLWEQAHKTYLHAYEKGADPNLVLPNWSRVLVRLRKSEQILAIDVSAGLSKAHLAQWRATRAEACLLESRPLCAQREYDELLTQLPDHPLGLNGLALLAIKDGQYKQADTLLQRSLAVDDSQALTWWTLGRLASAKGDVLLAQRHFNNAYLISPNNAKIARSLIDAYVAVADLDAALLVTEDLLLETEDDLYVMFVNSWLTSQIDALSNIRPQLEQIDQRLSTVPEEMMIAEPSLFYLRGMVALMQGNFEQARDNFTLFTTYSEPDLQTAILLATTNMALGDKKAAMLGLQNHEAELIQQHLQQAILLGSLYLENARNFKAVRLLSSLSERYSHSVDVALFAVRVEFSRGKFKEAAEQLNNLLEQFPNNRQVLVAYSLYFLDIGETQKAAKAIATLRAQFADDIAIQNMYAAQLLIEKKYAEADVILSEVLKQAPELFAARYNQATMLINKGLLDDAEAILLALENEKGNHLQVVFQLANIDMRRGDFESADRRYRYLLQKFGPIGKITFSAVAAMNQQRDYRSAIAVLRKLEVKEPGNPLALVQLATFYIKANDAENAKSTLLKLELIFDRPVNVLVSESQNWLAMGDKEKALNSMDRARLLQPENLNLQLQWVKLLLALNKLERAESSLSALIKSYPNHPQVLFKFGELAQQKGRPNQAMTFYQKVLNEDENFDLAYAKLYALSVKIADFSALITRLTATVERQPDRYFTRNLLAQYHYYYGDANTAINHYLYMLELAPEANRFALYNRLAKLHLPVNKAKSLHFAEQAYRLQPKDADVLHTYGWALTINDQPEASLPLLREASVRNATSLSLQYHLAYTLVELENDSEAKRILRRLVKLSAPFEQREQANALLSRIEQAR</sequence>
<dbReference type="InterPro" id="IPR019734">
    <property type="entry name" value="TPR_rpt"/>
</dbReference>
<evidence type="ECO:0000313" key="5">
    <source>
        <dbReference type="EMBL" id="AIF97618.1"/>
    </source>
</evidence>
<dbReference type="SMART" id="SM00028">
    <property type="entry name" value="TPR"/>
    <property type="match status" value="10"/>
</dbReference>
<protein>
    <submittedName>
        <fullName evidence="5">Uncharacterized protein</fullName>
    </submittedName>
</protein>
<dbReference type="Gene3D" id="1.25.40.10">
    <property type="entry name" value="Tetratricopeptide repeat domain"/>
    <property type="match status" value="4"/>
</dbReference>
<keyword evidence="6" id="KW-1185">Reference proteome</keyword>
<dbReference type="SUPFAM" id="SSF48452">
    <property type="entry name" value="TPR-like"/>
    <property type="match status" value="5"/>
</dbReference>
<evidence type="ECO:0000256" key="2">
    <source>
        <dbReference type="ARBA" id="ARBA00022803"/>
    </source>
</evidence>
<evidence type="ECO:0000313" key="6">
    <source>
        <dbReference type="Proteomes" id="UP000056090"/>
    </source>
</evidence>
<dbReference type="PANTHER" id="PTHR45586:SF1">
    <property type="entry name" value="LIPOPOLYSACCHARIDE ASSEMBLY PROTEIN B"/>
    <property type="match status" value="1"/>
</dbReference>
<dbReference type="Proteomes" id="UP000056090">
    <property type="component" value="Chromosome"/>
</dbReference>
<reference evidence="5 6" key="1">
    <citation type="submission" date="2014-06" db="EMBL/GenBank/DDBJ databases">
        <title>Genomes of Alteromonas australica, a world apart.</title>
        <authorList>
            <person name="Gonzaga A."/>
            <person name="Lopez-Perez M."/>
            <person name="Rodriguez-Valera F."/>
        </authorList>
    </citation>
    <scope>NUCLEOTIDE SEQUENCE [LARGE SCALE GENOMIC DNA]</scope>
    <source>
        <strain evidence="5 6">H 17</strain>
    </source>
</reference>
<feature type="chain" id="PRO_5001707848" evidence="4">
    <location>
        <begin position="24"/>
        <end position="941"/>
    </location>
</feature>
<accession>A0A075NVW5</accession>
<dbReference type="GeneID" id="78253774"/>
<feature type="repeat" description="TPR" evidence="3">
    <location>
        <begin position="201"/>
        <end position="234"/>
    </location>
</feature>
<proteinExistence type="predicted"/>
<name>A0A075NVW5_9ALTE</name>
<keyword evidence="1" id="KW-0677">Repeat</keyword>
<evidence type="ECO:0000256" key="4">
    <source>
        <dbReference type="SAM" id="SignalP"/>
    </source>
</evidence>
<evidence type="ECO:0000256" key="1">
    <source>
        <dbReference type="ARBA" id="ARBA00022737"/>
    </source>
</evidence>